<gene>
    <name evidence="1" type="ORF">ACOLOM_LOCUS3303</name>
</gene>
<dbReference type="EMBL" id="CAJVPT010004853">
    <property type="protein sequence ID" value="CAG8512979.1"/>
    <property type="molecule type" value="Genomic_DNA"/>
</dbReference>
<comment type="caution">
    <text evidence="1">The sequence shown here is derived from an EMBL/GenBank/DDBJ whole genome shotgun (WGS) entry which is preliminary data.</text>
</comment>
<reference evidence="1" key="1">
    <citation type="submission" date="2021-06" db="EMBL/GenBank/DDBJ databases">
        <authorList>
            <person name="Kallberg Y."/>
            <person name="Tangrot J."/>
            <person name="Rosling A."/>
        </authorList>
    </citation>
    <scope>NUCLEOTIDE SEQUENCE</scope>
    <source>
        <strain evidence="1">CL356</strain>
    </source>
</reference>
<proteinExistence type="predicted"/>
<organism evidence="1 2">
    <name type="scientific">Acaulospora colombiana</name>
    <dbReference type="NCBI Taxonomy" id="27376"/>
    <lineage>
        <taxon>Eukaryota</taxon>
        <taxon>Fungi</taxon>
        <taxon>Fungi incertae sedis</taxon>
        <taxon>Mucoromycota</taxon>
        <taxon>Glomeromycotina</taxon>
        <taxon>Glomeromycetes</taxon>
        <taxon>Diversisporales</taxon>
        <taxon>Acaulosporaceae</taxon>
        <taxon>Acaulospora</taxon>
    </lineage>
</organism>
<keyword evidence="2" id="KW-1185">Reference proteome</keyword>
<evidence type="ECO:0000313" key="1">
    <source>
        <dbReference type="EMBL" id="CAG8512979.1"/>
    </source>
</evidence>
<name>A0ACA9L687_9GLOM</name>
<sequence length="164" mass="18794">MEARIESARKASEIHKKRTGKALRITPEDVRNEEMYQEVDNEEQEKLEQFHRESDASKVELLSQTMRILDNTHGRYCCVSQISVETIATISSTKVSPVNSHSLTEFTFAGHGCISLNREFSCFEQHVPQNVIGRTWRDRQGFVFNRNPTVKNLTIHDPSSSTIL</sequence>
<dbReference type="Proteomes" id="UP000789525">
    <property type="component" value="Unassembled WGS sequence"/>
</dbReference>
<accession>A0ACA9L687</accession>
<evidence type="ECO:0000313" key="2">
    <source>
        <dbReference type="Proteomes" id="UP000789525"/>
    </source>
</evidence>
<protein>
    <submittedName>
        <fullName evidence="1">12621_t:CDS:1</fullName>
    </submittedName>
</protein>